<protein>
    <submittedName>
        <fullName evidence="1">Uncharacterized protein</fullName>
    </submittedName>
</protein>
<accession>A0A1X7TBS6</accession>
<dbReference type="EnsemblMetazoa" id="Aqu2.1.11772_001">
    <property type="protein sequence ID" value="Aqu2.1.11772_001"/>
    <property type="gene ID" value="Aqu2.1.11772"/>
</dbReference>
<dbReference type="AlphaFoldDB" id="A0A1X7TBS6"/>
<reference evidence="1" key="1">
    <citation type="submission" date="2017-05" db="UniProtKB">
        <authorList>
            <consortium name="EnsemblMetazoa"/>
        </authorList>
    </citation>
    <scope>IDENTIFICATION</scope>
</reference>
<organism evidence="1">
    <name type="scientific">Amphimedon queenslandica</name>
    <name type="common">Sponge</name>
    <dbReference type="NCBI Taxonomy" id="400682"/>
    <lineage>
        <taxon>Eukaryota</taxon>
        <taxon>Metazoa</taxon>
        <taxon>Porifera</taxon>
        <taxon>Demospongiae</taxon>
        <taxon>Heteroscleromorpha</taxon>
        <taxon>Haplosclerida</taxon>
        <taxon>Niphatidae</taxon>
        <taxon>Amphimedon</taxon>
    </lineage>
</organism>
<name>A0A1X7TBS6_AMPQE</name>
<proteinExistence type="predicted"/>
<sequence length="107" mass="12376">MWKKYHKLTCSDDFRKYWSEFLYSSVGVRSVLFFNFVTKFILEELIEAQMPPYKTAGEIAAKKTAEKAATILKKALFLSIELLEDCQIKTMEPDGDTLLTEWLVAVN</sequence>
<evidence type="ECO:0000313" key="1">
    <source>
        <dbReference type="EnsemblMetazoa" id="Aqu2.1.11772_001"/>
    </source>
</evidence>
<dbReference type="InParanoid" id="A0A1X7TBS6"/>